<accession>A0A401U4T8</accession>
<dbReference type="OrthoDB" id="1523346at2"/>
<evidence type="ECO:0000313" key="2">
    <source>
        <dbReference type="Proteomes" id="UP000288227"/>
    </source>
</evidence>
<organism evidence="1 2">
    <name type="scientific">Chryseotalea sanaruensis</name>
    <dbReference type="NCBI Taxonomy" id="2482724"/>
    <lineage>
        <taxon>Bacteria</taxon>
        <taxon>Pseudomonadati</taxon>
        <taxon>Bacteroidota</taxon>
        <taxon>Cytophagia</taxon>
        <taxon>Cytophagales</taxon>
        <taxon>Chryseotaleaceae</taxon>
        <taxon>Chryseotalea</taxon>
    </lineage>
</organism>
<keyword evidence="2" id="KW-1185">Reference proteome</keyword>
<dbReference type="PANTHER" id="PTHR42754:SF1">
    <property type="entry name" value="LIPOPROTEIN"/>
    <property type="match status" value="1"/>
</dbReference>
<evidence type="ECO:0000313" key="1">
    <source>
        <dbReference type="EMBL" id="GCC49875.1"/>
    </source>
</evidence>
<protein>
    <submittedName>
        <fullName evidence="1">Uncharacterized protein</fullName>
    </submittedName>
</protein>
<dbReference type="PROSITE" id="PS51257">
    <property type="entry name" value="PROKAR_LIPOPROTEIN"/>
    <property type="match status" value="1"/>
</dbReference>
<dbReference type="Proteomes" id="UP000288227">
    <property type="component" value="Unassembled WGS sequence"/>
</dbReference>
<gene>
    <name evidence="1" type="ORF">SanaruYs_00890</name>
</gene>
<dbReference type="RefSeq" id="WP_127120544.1">
    <property type="nucleotide sequence ID" value="NZ_BHXQ01000001.1"/>
</dbReference>
<dbReference type="PANTHER" id="PTHR42754">
    <property type="entry name" value="ENDOGLUCANASE"/>
    <property type="match status" value="1"/>
</dbReference>
<reference evidence="1 2" key="1">
    <citation type="submission" date="2018-11" db="EMBL/GenBank/DDBJ databases">
        <title>Chryseotalea sanarue gen. nov., sp., nov., a member of the family Cytophagaceae, isolated from a brackish lake in Hamamatsu Japan.</title>
        <authorList>
            <person name="Maejima Y."/>
            <person name="Iino T."/>
            <person name="Muraguchi Y."/>
            <person name="Fukuda K."/>
            <person name="Ohkuma M."/>
            <person name="Moriuchi R."/>
            <person name="Dohra H."/>
            <person name="Kimbara K."/>
            <person name="Shintani M."/>
        </authorList>
    </citation>
    <scope>NUCLEOTIDE SEQUENCE [LARGE SCALE GENOMIC DNA]</scope>
    <source>
        <strain evidence="1 2">Ys</strain>
    </source>
</reference>
<proteinExistence type="predicted"/>
<dbReference type="EMBL" id="BHXQ01000001">
    <property type="protein sequence ID" value="GCC49875.1"/>
    <property type="molecule type" value="Genomic_DNA"/>
</dbReference>
<comment type="caution">
    <text evidence="1">The sequence shown here is derived from an EMBL/GenBank/DDBJ whole genome shotgun (WGS) entry which is preliminary data.</text>
</comment>
<dbReference type="AlphaFoldDB" id="A0A401U4T8"/>
<name>A0A401U4T8_9BACT</name>
<sequence length="440" mass="47830">MNRFILILLIIVSACQSEDNADLANENTYIRYFGSQYSHQPQQVIETSDGYLLLNNIQIGTDNQSVFFYKIKLIKTDFYGNLQWEEVYPKFPAENELEQPGANVYSLRGFMIIQQGDNYAIVGEELINQNISSTGSTSLANLALLLVNKDGAPIKDGVVLSEGDERMFTPHTSVSGTDLAAETGNVELEDISITGRGIALNANGNFIVLSSVNNYGTNKMMVTEISTTDLTRIWQRFYGDGIGVVARKIFVNNQEKLVWGGSTESEMRLFTYNQNDQQAISVKPDQPNTTTETASDACEVKGGFSGYALIGTSSTGTDNDMYVVKFSPTETAPIFSKNLDFATGNDEGKAIEGTSDGGLILLGNGASVNTTGNGGTDLFIARLNTIGEEIWTKNYGGSQDEEGACVIQTKDGGYLVLGSSEFGIDFRKVMLLKLDANGDL</sequence>